<dbReference type="Proteomes" id="UP000830167">
    <property type="component" value="Chromosome"/>
</dbReference>
<dbReference type="Gene3D" id="3.40.50.1000">
    <property type="entry name" value="HAD superfamily/HAD-like"/>
    <property type="match status" value="1"/>
</dbReference>
<dbReference type="NCBIfam" id="TIGR01488">
    <property type="entry name" value="HAD-SF-IB"/>
    <property type="match status" value="1"/>
</dbReference>
<accession>A0ABY4CKD5</accession>
<dbReference type="GO" id="GO:0043716">
    <property type="term" value="F:2-hydroxy-3-keto-5-methylthiopentenyl-1-phosphate phosphatase activity"/>
    <property type="evidence" value="ECO:0007669"/>
    <property type="project" value="UniProtKB-EC"/>
</dbReference>
<comment type="catalytic activity">
    <reaction evidence="4">
        <text>2-hydroxy-5-methylsulfanyl-3-oxopent-1-enyl phosphate + H2O = 1,2-dihydroxy-5-(methylsulfanyl)pent-1-en-3-one + phosphate</text>
        <dbReference type="Rhea" id="RHEA:14481"/>
        <dbReference type="ChEBI" id="CHEBI:15377"/>
        <dbReference type="ChEBI" id="CHEBI:43474"/>
        <dbReference type="ChEBI" id="CHEBI:49252"/>
        <dbReference type="ChEBI" id="CHEBI:59505"/>
        <dbReference type="EC" id="3.1.3.87"/>
    </reaction>
</comment>
<dbReference type="RefSeq" id="WP_347437149.1">
    <property type="nucleotide sequence ID" value="NZ_CP089291.1"/>
</dbReference>
<name>A0ABY4CKD5_9BACL</name>
<dbReference type="InterPro" id="IPR006384">
    <property type="entry name" value="HAD_hydro_PyrdxlP_Pase-like"/>
</dbReference>
<proteinExistence type="inferred from homology"/>
<dbReference type="PANTHER" id="PTHR28181">
    <property type="entry name" value="UPF0655 PROTEIN YCR015C"/>
    <property type="match status" value="1"/>
</dbReference>
<dbReference type="InterPro" id="IPR017718">
    <property type="entry name" value="HAD-SF_hydro_IB_MtnX"/>
</dbReference>
<comment type="function">
    <text evidence="4">Dephosphorylates 2-hydroxy-3-keto-5-methylthiopentenyl-1-phosphate (HK-MTPenyl-1-P) yielding 1,2-dihydroxy-3-keto-5-methylthiopentene (DHK-MTPene).</text>
</comment>
<dbReference type="SUPFAM" id="SSF56784">
    <property type="entry name" value="HAD-like"/>
    <property type="match status" value="1"/>
</dbReference>
<dbReference type="Pfam" id="PF12710">
    <property type="entry name" value="HAD"/>
    <property type="match status" value="1"/>
</dbReference>
<comment type="pathway">
    <text evidence="4">Amino-acid biosynthesis; L-methionine biosynthesis via salvage pathway; L-methionine from S-methyl-5-thio-alpha-D-ribose 1-phosphate: step 4/6.</text>
</comment>
<evidence type="ECO:0000256" key="4">
    <source>
        <dbReference type="HAMAP-Rule" id="MF_01680"/>
    </source>
</evidence>
<organism evidence="5 6">
    <name type="scientific">Fodinisporobacter ferrooxydans</name>
    <dbReference type="NCBI Taxonomy" id="2901836"/>
    <lineage>
        <taxon>Bacteria</taxon>
        <taxon>Bacillati</taxon>
        <taxon>Bacillota</taxon>
        <taxon>Bacilli</taxon>
        <taxon>Bacillales</taxon>
        <taxon>Alicyclobacillaceae</taxon>
        <taxon>Fodinisporobacter</taxon>
    </lineage>
</organism>
<keyword evidence="3 4" id="KW-0486">Methionine biosynthesis</keyword>
<dbReference type="EC" id="3.1.3.87" evidence="4"/>
<dbReference type="InterPro" id="IPR023214">
    <property type="entry name" value="HAD_sf"/>
</dbReference>
<evidence type="ECO:0000256" key="3">
    <source>
        <dbReference type="ARBA" id="ARBA00023167"/>
    </source>
</evidence>
<dbReference type="NCBIfam" id="NF007103">
    <property type="entry name" value="PRK09552.1"/>
    <property type="match status" value="1"/>
</dbReference>
<evidence type="ECO:0000313" key="6">
    <source>
        <dbReference type="Proteomes" id="UP000830167"/>
    </source>
</evidence>
<protein>
    <recommendedName>
        <fullName evidence="4">2-hydroxy-3-keto-5-methylthiopentenyl-1-phosphate phosphatase</fullName>
        <shortName evidence="4">HK-MTPenyl-1-P phosphatase</shortName>
        <ecNumber evidence="4">3.1.3.87</ecNumber>
    </recommendedName>
</protein>
<dbReference type="NCBIfam" id="TIGR01489">
    <property type="entry name" value="DKMTPPase-SF"/>
    <property type="match status" value="1"/>
</dbReference>
<evidence type="ECO:0000313" key="5">
    <source>
        <dbReference type="EMBL" id="UOF90454.1"/>
    </source>
</evidence>
<sequence>MGLQQSATNQQQINHPQTNSCIQIFCDFDGTITERDMIITLMEKFAPAGWEQLRDGVLNRQIPVQEGVGQMFAMIDTRLRQNMIEYAQEIAKIRPGFSEFIEFVKKQKIEFYVTSGGMDFFVYPILQRWVDPSQIFCNRADWTGDMVRVEWPYACDEQCTGGCGCCKPSLMRKFEHGCKQIVIGDSVTDAKASRLADFVFARSKLIDICQQDGIPYQSYETFFDIMEGLKTITESR</sequence>
<dbReference type="PANTHER" id="PTHR28181:SF2">
    <property type="entry name" value="PHOSPHORIC MONOESTER HYDROLASE"/>
    <property type="match status" value="1"/>
</dbReference>
<keyword evidence="2 4" id="KW-0378">Hydrolase</keyword>
<evidence type="ECO:0000256" key="1">
    <source>
        <dbReference type="ARBA" id="ARBA00022605"/>
    </source>
</evidence>
<dbReference type="HAMAP" id="MF_01680">
    <property type="entry name" value="Salvage_MtnX"/>
    <property type="match status" value="1"/>
</dbReference>
<dbReference type="InterPro" id="IPR036412">
    <property type="entry name" value="HAD-like_sf"/>
</dbReference>
<dbReference type="Gene3D" id="3.90.1470.20">
    <property type="match status" value="1"/>
</dbReference>
<dbReference type="InterPro" id="IPR050849">
    <property type="entry name" value="HAD-like_hydrolase_phosphatase"/>
</dbReference>
<keyword evidence="6" id="KW-1185">Reference proteome</keyword>
<keyword evidence="1 4" id="KW-0028">Amino-acid biosynthesis</keyword>
<gene>
    <name evidence="4" type="primary">mtnX</name>
    <name evidence="5" type="ORF">LSG31_21790</name>
</gene>
<reference evidence="5" key="1">
    <citation type="submission" date="2021-12" db="EMBL/GenBank/DDBJ databases">
        <title>Alicyclobacillaceae gen. nov., sp. nov., isolated from chalcocite enrichment system.</title>
        <authorList>
            <person name="Jiang Z."/>
        </authorList>
    </citation>
    <scope>NUCLEOTIDE SEQUENCE</scope>
    <source>
        <strain evidence="5">MYW30-H2</strain>
    </source>
</reference>
<comment type="similarity">
    <text evidence="4">Belongs to the HAD-like hydrolase superfamily. MtnX family.</text>
</comment>
<dbReference type="EMBL" id="CP089291">
    <property type="protein sequence ID" value="UOF90454.1"/>
    <property type="molecule type" value="Genomic_DNA"/>
</dbReference>
<evidence type="ECO:0000256" key="2">
    <source>
        <dbReference type="ARBA" id="ARBA00022801"/>
    </source>
</evidence>